<dbReference type="Proteomes" id="UP000002402">
    <property type="component" value="Chromosome"/>
</dbReference>
<dbReference type="STRING" id="246197.MXAN_0580"/>
<evidence type="ECO:0000313" key="2">
    <source>
        <dbReference type="EMBL" id="ABF89289.1"/>
    </source>
</evidence>
<reference evidence="2 3" key="1">
    <citation type="journal article" date="2006" name="Proc. Natl. Acad. Sci. U.S.A.">
        <title>Evolution of sensory complexity recorded in a myxobacterial genome.</title>
        <authorList>
            <person name="Goldman B.S."/>
            <person name="Nierman W.C."/>
            <person name="Kaiser D."/>
            <person name="Slater S.C."/>
            <person name="Durkin A.S."/>
            <person name="Eisen J.A."/>
            <person name="Ronning C.M."/>
            <person name="Barbazuk W.B."/>
            <person name="Blanchard M."/>
            <person name="Field C."/>
            <person name="Halling C."/>
            <person name="Hinkle G."/>
            <person name="Iartchuk O."/>
            <person name="Kim H.S."/>
            <person name="Mackenzie C."/>
            <person name="Madupu R."/>
            <person name="Miller N."/>
            <person name="Shvartsbeyn A."/>
            <person name="Sullivan S.A."/>
            <person name="Vaudin M."/>
            <person name="Wiegand R."/>
            <person name="Kaplan H.B."/>
        </authorList>
    </citation>
    <scope>NUCLEOTIDE SEQUENCE [LARGE SCALE GENOMIC DNA]</scope>
    <source>
        <strain evidence="3">DK1622</strain>
    </source>
</reference>
<accession>Q1DES5</accession>
<feature type="region of interest" description="Disordered" evidence="1">
    <location>
        <begin position="129"/>
        <end position="164"/>
    </location>
</feature>
<name>Q1DES5_MYXXD</name>
<evidence type="ECO:0000256" key="1">
    <source>
        <dbReference type="SAM" id="MobiDB-lite"/>
    </source>
</evidence>
<gene>
    <name evidence="2" type="ordered locus">MXAN_0580</name>
</gene>
<dbReference type="KEGG" id="mxa:MXAN_0580"/>
<dbReference type="EnsemblBacteria" id="ABF89289">
    <property type="protein sequence ID" value="ABF89289"/>
    <property type="gene ID" value="MXAN_0580"/>
</dbReference>
<keyword evidence="3" id="KW-1185">Reference proteome</keyword>
<dbReference type="AlphaFoldDB" id="Q1DES5"/>
<evidence type="ECO:0000313" key="3">
    <source>
        <dbReference type="Proteomes" id="UP000002402"/>
    </source>
</evidence>
<dbReference type="HOGENOM" id="CLU_1617239_0_0_7"/>
<protein>
    <submittedName>
        <fullName evidence="2">Uncharacterized protein</fullName>
    </submittedName>
</protein>
<organism evidence="2 3">
    <name type="scientific">Myxococcus xanthus (strain DK1622)</name>
    <dbReference type="NCBI Taxonomy" id="246197"/>
    <lineage>
        <taxon>Bacteria</taxon>
        <taxon>Pseudomonadati</taxon>
        <taxon>Myxococcota</taxon>
        <taxon>Myxococcia</taxon>
        <taxon>Myxococcales</taxon>
        <taxon>Cystobacterineae</taxon>
        <taxon>Myxococcaceae</taxon>
        <taxon>Myxococcus</taxon>
    </lineage>
</organism>
<feature type="compositionally biased region" description="Basic and acidic residues" evidence="1">
    <location>
        <begin position="135"/>
        <end position="155"/>
    </location>
</feature>
<sequence>MGGAGRGPLAVTPGPGWKKRSVHARLFPTRQFPAPPGQAGVSPSGGLWGVHWGHGSTAGGQVGRYLWRYRLPKRKVHPGLPFLPGERALGCTPAPAGYTARRGSQAGRGASHMCTVPCCRGPACHTFGGAGLKPNSEESHHHSRTEKQPRREPRPENQPSHPCP</sequence>
<dbReference type="EMBL" id="CP000113">
    <property type="protein sequence ID" value="ABF89289.1"/>
    <property type="molecule type" value="Genomic_DNA"/>
</dbReference>
<proteinExistence type="predicted"/>